<dbReference type="EMBL" id="MU003715">
    <property type="protein sequence ID" value="KAF2803965.1"/>
    <property type="molecule type" value="Genomic_DNA"/>
</dbReference>
<evidence type="ECO:0000313" key="4">
    <source>
        <dbReference type="RefSeq" id="XP_033570929.1"/>
    </source>
</evidence>
<feature type="compositionally biased region" description="Polar residues" evidence="1">
    <location>
        <begin position="7"/>
        <end position="19"/>
    </location>
</feature>
<name>A0A6A6Y6Z5_9PEZI</name>
<evidence type="ECO:0000313" key="3">
    <source>
        <dbReference type="Proteomes" id="UP000504636"/>
    </source>
</evidence>
<feature type="region of interest" description="Disordered" evidence="1">
    <location>
        <begin position="1"/>
        <end position="40"/>
    </location>
</feature>
<keyword evidence="3" id="KW-1185">Reference proteome</keyword>
<feature type="region of interest" description="Disordered" evidence="1">
    <location>
        <begin position="171"/>
        <end position="192"/>
    </location>
</feature>
<dbReference type="AlphaFoldDB" id="A0A6A6Y6Z5"/>
<evidence type="ECO:0000256" key="1">
    <source>
        <dbReference type="SAM" id="MobiDB-lite"/>
    </source>
</evidence>
<protein>
    <submittedName>
        <fullName evidence="2 4">Uncharacterized protein</fullName>
    </submittedName>
</protein>
<proteinExistence type="predicted"/>
<feature type="region of interest" description="Disordered" evidence="1">
    <location>
        <begin position="71"/>
        <end position="101"/>
    </location>
</feature>
<sequence length="192" mass="21584">MKRRSTRLNNASETTSSGRRSVDLPMGPLSAPMKNRKAGPSAAFSLTSNMILRRYTGWRNRPAKIRTVRVARKKTVKSSPSARYRPRPWPTVELPGAEGPRTREELDRLVTPLMVSNQDRQVVDPMPVVEEDEPERLITPLIASNKDSQVLDPMPMVEEDESERPIAPVIASHQDLQVVDPIPMADEDELQP</sequence>
<dbReference type="Proteomes" id="UP000504636">
    <property type="component" value="Unplaced"/>
</dbReference>
<gene>
    <name evidence="2 4" type="ORF">BDZ99DRAFT_575633</name>
</gene>
<reference evidence="2 4" key="1">
    <citation type="journal article" date="2020" name="Stud. Mycol.">
        <title>101 Dothideomycetes genomes: a test case for predicting lifestyles and emergence of pathogens.</title>
        <authorList>
            <person name="Haridas S."/>
            <person name="Albert R."/>
            <person name="Binder M."/>
            <person name="Bloem J."/>
            <person name="Labutti K."/>
            <person name="Salamov A."/>
            <person name="Andreopoulos B."/>
            <person name="Baker S."/>
            <person name="Barry K."/>
            <person name="Bills G."/>
            <person name="Bluhm B."/>
            <person name="Cannon C."/>
            <person name="Castanera R."/>
            <person name="Culley D."/>
            <person name="Daum C."/>
            <person name="Ezra D."/>
            <person name="Gonzalez J."/>
            <person name="Henrissat B."/>
            <person name="Kuo A."/>
            <person name="Liang C."/>
            <person name="Lipzen A."/>
            <person name="Lutzoni F."/>
            <person name="Magnuson J."/>
            <person name="Mondo S."/>
            <person name="Nolan M."/>
            <person name="Ohm R."/>
            <person name="Pangilinan J."/>
            <person name="Park H.-J."/>
            <person name="Ramirez L."/>
            <person name="Alfaro M."/>
            <person name="Sun H."/>
            <person name="Tritt A."/>
            <person name="Yoshinaga Y."/>
            <person name="Zwiers L.-H."/>
            <person name="Turgeon B."/>
            <person name="Goodwin S."/>
            <person name="Spatafora J."/>
            <person name="Crous P."/>
            <person name="Grigoriev I."/>
        </authorList>
    </citation>
    <scope>NUCLEOTIDE SEQUENCE</scope>
    <source>
        <strain evidence="2 4">CBS 304.34</strain>
    </source>
</reference>
<dbReference type="RefSeq" id="XP_033570929.1">
    <property type="nucleotide sequence ID" value="XM_033728494.1"/>
</dbReference>
<organism evidence="2">
    <name type="scientific">Mytilinidion resinicola</name>
    <dbReference type="NCBI Taxonomy" id="574789"/>
    <lineage>
        <taxon>Eukaryota</taxon>
        <taxon>Fungi</taxon>
        <taxon>Dikarya</taxon>
        <taxon>Ascomycota</taxon>
        <taxon>Pezizomycotina</taxon>
        <taxon>Dothideomycetes</taxon>
        <taxon>Pleosporomycetidae</taxon>
        <taxon>Mytilinidiales</taxon>
        <taxon>Mytilinidiaceae</taxon>
        <taxon>Mytilinidion</taxon>
    </lineage>
</organism>
<reference evidence="4" key="2">
    <citation type="submission" date="2020-04" db="EMBL/GenBank/DDBJ databases">
        <authorList>
            <consortium name="NCBI Genome Project"/>
        </authorList>
    </citation>
    <scope>NUCLEOTIDE SEQUENCE</scope>
    <source>
        <strain evidence="4">CBS 304.34</strain>
    </source>
</reference>
<dbReference type="GeneID" id="54469387"/>
<accession>A0A6A6Y6Z5</accession>
<reference evidence="4" key="3">
    <citation type="submission" date="2025-04" db="UniProtKB">
        <authorList>
            <consortium name="RefSeq"/>
        </authorList>
    </citation>
    <scope>IDENTIFICATION</scope>
    <source>
        <strain evidence="4">CBS 304.34</strain>
    </source>
</reference>
<evidence type="ECO:0000313" key="2">
    <source>
        <dbReference type="EMBL" id="KAF2803965.1"/>
    </source>
</evidence>